<keyword evidence="3" id="KW-0238">DNA-binding</keyword>
<evidence type="ECO:0000256" key="3">
    <source>
        <dbReference type="ARBA" id="ARBA00023125"/>
    </source>
</evidence>
<dbReference type="PANTHER" id="PTHR46797:SF23">
    <property type="entry name" value="HTH-TYPE TRANSCRIPTIONAL REGULATOR SUTR"/>
    <property type="match status" value="1"/>
</dbReference>
<dbReference type="PROSITE" id="PS50943">
    <property type="entry name" value="HTH_CROC1"/>
    <property type="match status" value="1"/>
</dbReference>
<proteinExistence type="inferred from homology"/>
<evidence type="ECO:0000256" key="1">
    <source>
        <dbReference type="ARBA" id="ARBA00007227"/>
    </source>
</evidence>
<dbReference type="InterPro" id="IPR026281">
    <property type="entry name" value="HTH_RamB"/>
</dbReference>
<dbReference type="InterPro" id="IPR010359">
    <property type="entry name" value="IrrE_HExxH"/>
</dbReference>
<dbReference type="Proteomes" id="UP000199412">
    <property type="component" value="Unassembled WGS sequence"/>
</dbReference>
<sequence>MESGFGLKIRERRKSLGLTQAAVAQDVGISTSYFNLIERGKRTIGGALLIRIARALDLDPATLDDDAERRMANELTEVAADPLLSAIDLDHTAVPALVGRHPGWARALALLHRECRDRGEIITALSDRLGQDPFLSDIVHRMLTTIAGIRSTAEILDSVDDLDATQSRRFRSNLAAESTRLSDAAQALADFFDRAEAPKQSITPGEEIDDFIIGHNNHFPTLEEAAARLRARLGARHTIDDATLLAALEKVSAAPPVPSDPAKARRLGRSPPEAPHHHPHTASARRFDLARRVMSASLRGEIQDIIASAPQLASPEARRRGESVLTSYAAAALLFPYEPFLEDAETLRYDIGLLQGTYAASHEQICQRLVSLRRSGAEGVPFAMIRVDPAGNLSKRFPLPRLPMPRHGAACSLWAAYQAFQTPGPIIRQLAELPAGDRFLFVARVVRKGVDSFSRPARQLSVAIVCNAQYADRIVYGDGLDLSGQARAAPVGVSCRVCPRGGCQHRAEDPIVPA</sequence>
<accession>A0A1G6WMA9</accession>
<reference evidence="7 8" key="1">
    <citation type="submission" date="2016-10" db="EMBL/GenBank/DDBJ databases">
        <authorList>
            <person name="de Groot N.N."/>
        </authorList>
    </citation>
    <scope>NUCLEOTIDE SEQUENCE [LARGE SCALE GENOMIC DNA]</scope>
    <source>
        <strain evidence="7 8">ATCC 700224</strain>
    </source>
</reference>
<dbReference type="Gene3D" id="1.10.260.40">
    <property type="entry name" value="lambda repressor-like DNA-binding domains"/>
    <property type="match status" value="1"/>
</dbReference>
<organism evidence="7 8">
    <name type="scientific">Rhodospira trueperi</name>
    <dbReference type="NCBI Taxonomy" id="69960"/>
    <lineage>
        <taxon>Bacteria</taxon>
        <taxon>Pseudomonadati</taxon>
        <taxon>Pseudomonadota</taxon>
        <taxon>Alphaproteobacteria</taxon>
        <taxon>Rhodospirillales</taxon>
        <taxon>Rhodospirillaceae</taxon>
        <taxon>Rhodospira</taxon>
    </lineage>
</organism>
<evidence type="ECO:0000256" key="4">
    <source>
        <dbReference type="ARBA" id="ARBA00023163"/>
    </source>
</evidence>
<dbReference type="InterPro" id="IPR050807">
    <property type="entry name" value="TransReg_Diox_bact_type"/>
</dbReference>
<dbReference type="Pfam" id="PF01381">
    <property type="entry name" value="HTH_3"/>
    <property type="match status" value="1"/>
</dbReference>
<evidence type="ECO:0000256" key="5">
    <source>
        <dbReference type="SAM" id="MobiDB-lite"/>
    </source>
</evidence>
<dbReference type="PIRSF" id="PIRSF019251">
    <property type="entry name" value="Rv0465c"/>
    <property type="match status" value="1"/>
</dbReference>
<dbReference type="Pfam" id="PF06114">
    <property type="entry name" value="Peptidase_M78"/>
    <property type="match status" value="1"/>
</dbReference>
<dbReference type="GO" id="GO:0003700">
    <property type="term" value="F:DNA-binding transcription factor activity"/>
    <property type="evidence" value="ECO:0007669"/>
    <property type="project" value="TreeGrafter"/>
</dbReference>
<dbReference type="GO" id="GO:0005829">
    <property type="term" value="C:cytosol"/>
    <property type="evidence" value="ECO:0007669"/>
    <property type="project" value="TreeGrafter"/>
</dbReference>
<dbReference type="RefSeq" id="WP_092780771.1">
    <property type="nucleotide sequence ID" value="NZ_FNAP01000001.1"/>
</dbReference>
<keyword evidence="4" id="KW-0804">Transcription</keyword>
<dbReference type="STRING" id="69960.SAMN05421720_101206"/>
<feature type="domain" description="HTH cro/C1-type" evidence="6">
    <location>
        <begin position="9"/>
        <end position="63"/>
    </location>
</feature>
<dbReference type="PANTHER" id="PTHR46797">
    <property type="entry name" value="HTH-TYPE TRANSCRIPTIONAL REGULATOR"/>
    <property type="match status" value="1"/>
</dbReference>
<evidence type="ECO:0000256" key="2">
    <source>
        <dbReference type="ARBA" id="ARBA00023015"/>
    </source>
</evidence>
<dbReference type="InterPro" id="IPR010982">
    <property type="entry name" value="Lambda_DNA-bd_dom_sf"/>
</dbReference>
<evidence type="ECO:0000313" key="7">
    <source>
        <dbReference type="EMBL" id="SDD66934.1"/>
    </source>
</evidence>
<evidence type="ECO:0000313" key="8">
    <source>
        <dbReference type="Proteomes" id="UP000199412"/>
    </source>
</evidence>
<keyword evidence="2" id="KW-0805">Transcription regulation</keyword>
<comment type="similarity">
    <text evidence="1">Belongs to the short-chain fatty acyl-CoA assimilation regulator (ScfR) family.</text>
</comment>
<evidence type="ECO:0000259" key="6">
    <source>
        <dbReference type="PROSITE" id="PS50943"/>
    </source>
</evidence>
<feature type="region of interest" description="Disordered" evidence="5">
    <location>
        <begin position="254"/>
        <end position="286"/>
    </location>
</feature>
<name>A0A1G6WMA9_9PROT</name>
<dbReference type="SUPFAM" id="SSF47413">
    <property type="entry name" value="lambda repressor-like DNA-binding domains"/>
    <property type="match status" value="1"/>
</dbReference>
<dbReference type="EMBL" id="FNAP01000001">
    <property type="protein sequence ID" value="SDD66934.1"/>
    <property type="molecule type" value="Genomic_DNA"/>
</dbReference>
<dbReference type="GO" id="GO:0003677">
    <property type="term" value="F:DNA binding"/>
    <property type="evidence" value="ECO:0007669"/>
    <property type="project" value="UniProtKB-KW"/>
</dbReference>
<dbReference type="InterPro" id="IPR018653">
    <property type="entry name" value="ScfR_C"/>
</dbReference>
<dbReference type="Pfam" id="PF09856">
    <property type="entry name" value="ScfRs"/>
    <property type="match status" value="1"/>
</dbReference>
<dbReference type="SMART" id="SM00530">
    <property type="entry name" value="HTH_XRE"/>
    <property type="match status" value="1"/>
</dbReference>
<protein>
    <recommendedName>
        <fullName evidence="6">HTH cro/C1-type domain-containing protein</fullName>
    </recommendedName>
</protein>
<dbReference type="AlphaFoldDB" id="A0A1G6WMA9"/>
<dbReference type="InterPro" id="IPR001387">
    <property type="entry name" value="Cro/C1-type_HTH"/>
</dbReference>
<gene>
    <name evidence="7" type="ORF">SAMN05421720_101206</name>
</gene>
<keyword evidence="8" id="KW-1185">Reference proteome</keyword>
<dbReference type="CDD" id="cd00093">
    <property type="entry name" value="HTH_XRE"/>
    <property type="match status" value="1"/>
</dbReference>
<dbReference type="OrthoDB" id="1123084at2"/>